<protein>
    <submittedName>
        <fullName evidence="2">Uncharacterized protein</fullName>
    </submittedName>
</protein>
<keyword evidence="1" id="KW-0472">Membrane</keyword>
<comment type="caution">
    <text evidence="2">The sequence shown here is derived from an EMBL/GenBank/DDBJ whole genome shotgun (WGS) entry which is preliminary data.</text>
</comment>
<name>A0A3M7SSE7_BRAPC</name>
<accession>A0A3M7SSE7</accession>
<proteinExistence type="predicted"/>
<dbReference type="AlphaFoldDB" id="A0A3M7SSE7"/>
<keyword evidence="1" id="KW-1133">Transmembrane helix</keyword>
<evidence type="ECO:0000313" key="3">
    <source>
        <dbReference type="Proteomes" id="UP000276133"/>
    </source>
</evidence>
<evidence type="ECO:0000313" key="2">
    <source>
        <dbReference type="EMBL" id="RNA38560.1"/>
    </source>
</evidence>
<dbReference type="Proteomes" id="UP000276133">
    <property type="component" value="Unassembled WGS sequence"/>
</dbReference>
<gene>
    <name evidence="2" type="ORF">BpHYR1_026003</name>
</gene>
<sequence>MQENKLFLLHLPNSIYVSIFCQDSRKCIVSYGKEQRSIKRLPVCITQTNSICQKVKGTISNRNAEVIYLKPSYVNELITTDFAVIRVNLLELDLTVFRNDLYFFFPLIFLFTSKIKFIHSGWLKK</sequence>
<keyword evidence="3" id="KW-1185">Reference proteome</keyword>
<keyword evidence="1" id="KW-0812">Transmembrane</keyword>
<evidence type="ECO:0000256" key="1">
    <source>
        <dbReference type="SAM" id="Phobius"/>
    </source>
</evidence>
<dbReference type="EMBL" id="REGN01000858">
    <property type="protein sequence ID" value="RNA38560.1"/>
    <property type="molecule type" value="Genomic_DNA"/>
</dbReference>
<reference evidence="2 3" key="1">
    <citation type="journal article" date="2018" name="Sci. Rep.">
        <title>Genomic signatures of local adaptation to the degree of environmental predictability in rotifers.</title>
        <authorList>
            <person name="Franch-Gras L."/>
            <person name="Hahn C."/>
            <person name="Garcia-Roger E.M."/>
            <person name="Carmona M.J."/>
            <person name="Serra M."/>
            <person name="Gomez A."/>
        </authorList>
    </citation>
    <scope>NUCLEOTIDE SEQUENCE [LARGE SCALE GENOMIC DNA]</scope>
    <source>
        <strain evidence="2">HYR1</strain>
    </source>
</reference>
<organism evidence="2 3">
    <name type="scientific">Brachionus plicatilis</name>
    <name type="common">Marine rotifer</name>
    <name type="synonym">Brachionus muelleri</name>
    <dbReference type="NCBI Taxonomy" id="10195"/>
    <lineage>
        <taxon>Eukaryota</taxon>
        <taxon>Metazoa</taxon>
        <taxon>Spiralia</taxon>
        <taxon>Gnathifera</taxon>
        <taxon>Rotifera</taxon>
        <taxon>Eurotatoria</taxon>
        <taxon>Monogononta</taxon>
        <taxon>Pseudotrocha</taxon>
        <taxon>Ploima</taxon>
        <taxon>Brachionidae</taxon>
        <taxon>Brachionus</taxon>
    </lineage>
</organism>
<feature type="transmembrane region" description="Helical" evidence="1">
    <location>
        <begin position="101"/>
        <end position="119"/>
    </location>
</feature>